<evidence type="ECO:0000313" key="2">
    <source>
        <dbReference type="Proteomes" id="UP000799753"/>
    </source>
</evidence>
<protein>
    <submittedName>
        <fullName evidence="1">Uncharacterized protein</fullName>
    </submittedName>
</protein>
<accession>A0A6A6RJW1</accession>
<gene>
    <name evidence="1" type="ORF">P280DRAFT_210104</name>
</gene>
<proteinExistence type="predicted"/>
<evidence type="ECO:0000313" key="1">
    <source>
        <dbReference type="EMBL" id="KAF2634741.1"/>
    </source>
</evidence>
<dbReference type="Proteomes" id="UP000799753">
    <property type="component" value="Unassembled WGS sequence"/>
</dbReference>
<name>A0A6A6RJW1_9PLEO</name>
<dbReference type="EMBL" id="MU006814">
    <property type="protein sequence ID" value="KAF2634741.1"/>
    <property type="molecule type" value="Genomic_DNA"/>
</dbReference>
<sequence>MTSPPKGKDTLNVYIIVKRKTNSPTTDFVPYTLTRPEPHNDIPINAPINSSLNTHIWIKPFVQNPELEYVISIAENNLPYQASIESWDHNCDTAVYKMKKLVKKDMEDYMWHLNQKVKLEMEVRDRALESGSVVAEIKVLVEKMGSRFASTMRVDGAMPVVRERDEMMKGWGFVYNVCEVEMPQEEIE</sequence>
<dbReference type="AlphaFoldDB" id="A0A6A6RJW1"/>
<keyword evidence="2" id="KW-1185">Reference proteome</keyword>
<reference evidence="1" key="1">
    <citation type="journal article" date="2020" name="Stud. Mycol.">
        <title>101 Dothideomycetes genomes: a test case for predicting lifestyles and emergence of pathogens.</title>
        <authorList>
            <person name="Haridas S."/>
            <person name="Albert R."/>
            <person name="Binder M."/>
            <person name="Bloem J."/>
            <person name="Labutti K."/>
            <person name="Salamov A."/>
            <person name="Andreopoulos B."/>
            <person name="Baker S."/>
            <person name="Barry K."/>
            <person name="Bills G."/>
            <person name="Bluhm B."/>
            <person name="Cannon C."/>
            <person name="Castanera R."/>
            <person name="Culley D."/>
            <person name="Daum C."/>
            <person name="Ezra D."/>
            <person name="Gonzalez J."/>
            <person name="Henrissat B."/>
            <person name="Kuo A."/>
            <person name="Liang C."/>
            <person name="Lipzen A."/>
            <person name="Lutzoni F."/>
            <person name="Magnuson J."/>
            <person name="Mondo S."/>
            <person name="Nolan M."/>
            <person name="Ohm R."/>
            <person name="Pangilinan J."/>
            <person name="Park H.-J."/>
            <person name="Ramirez L."/>
            <person name="Alfaro M."/>
            <person name="Sun H."/>
            <person name="Tritt A."/>
            <person name="Yoshinaga Y."/>
            <person name="Zwiers L.-H."/>
            <person name="Turgeon B."/>
            <person name="Goodwin S."/>
            <person name="Spatafora J."/>
            <person name="Crous P."/>
            <person name="Grigoriev I."/>
        </authorList>
    </citation>
    <scope>NUCLEOTIDE SEQUENCE</scope>
    <source>
        <strain evidence="1">CBS 473.64</strain>
    </source>
</reference>
<organism evidence="1 2">
    <name type="scientific">Massarina eburnea CBS 473.64</name>
    <dbReference type="NCBI Taxonomy" id="1395130"/>
    <lineage>
        <taxon>Eukaryota</taxon>
        <taxon>Fungi</taxon>
        <taxon>Dikarya</taxon>
        <taxon>Ascomycota</taxon>
        <taxon>Pezizomycotina</taxon>
        <taxon>Dothideomycetes</taxon>
        <taxon>Pleosporomycetidae</taxon>
        <taxon>Pleosporales</taxon>
        <taxon>Massarineae</taxon>
        <taxon>Massarinaceae</taxon>
        <taxon>Massarina</taxon>
    </lineage>
</organism>